<accession>A0ACC1TNC6</accession>
<sequence>MAPAPSLVLLPFLLSRRRDTPNLDFIDEINIILARSHMLLSQSLYKHPKDERHLLGNEKAVSGARSCTVHICSFTHGYDISSVESDEAIHSACQMVMVRYAFVRANHRSIGAFLVLSLCILYGVVMHTGYEYCLHPSLVTAS</sequence>
<comment type="caution">
    <text evidence="1">The sequence shown here is derived from an EMBL/GenBank/DDBJ whole genome shotgun (WGS) entry which is preliminary data.</text>
</comment>
<dbReference type="EMBL" id="MU795484">
    <property type="protein sequence ID" value="KAJ3806054.1"/>
    <property type="molecule type" value="Genomic_DNA"/>
</dbReference>
<evidence type="ECO:0000313" key="1">
    <source>
        <dbReference type="EMBL" id="KAJ3806054.1"/>
    </source>
</evidence>
<gene>
    <name evidence="1" type="ORF">F5876DRAFT_69271</name>
</gene>
<dbReference type="Proteomes" id="UP001163835">
    <property type="component" value="Unassembled WGS sequence"/>
</dbReference>
<evidence type="ECO:0000313" key="2">
    <source>
        <dbReference type="Proteomes" id="UP001163835"/>
    </source>
</evidence>
<reference evidence="1" key="1">
    <citation type="submission" date="2022-09" db="EMBL/GenBank/DDBJ databases">
        <title>A Global Phylogenomic Analysis of the Shiitake Genus Lentinula.</title>
        <authorList>
            <consortium name="DOE Joint Genome Institute"/>
            <person name="Sierra-Patev S."/>
            <person name="Min B."/>
            <person name="Naranjo-Ortiz M."/>
            <person name="Looney B."/>
            <person name="Konkel Z."/>
            <person name="Slot J.C."/>
            <person name="Sakamoto Y."/>
            <person name="Steenwyk J.L."/>
            <person name="Rokas A."/>
            <person name="Carro J."/>
            <person name="Camarero S."/>
            <person name="Ferreira P."/>
            <person name="Molpeceres G."/>
            <person name="Ruiz-Duenas F.J."/>
            <person name="Serrano A."/>
            <person name="Henrissat B."/>
            <person name="Drula E."/>
            <person name="Hughes K.W."/>
            <person name="Mata J.L."/>
            <person name="Ishikawa N.K."/>
            <person name="Vargas-Isla R."/>
            <person name="Ushijima S."/>
            <person name="Smith C.A."/>
            <person name="Ahrendt S."/>
            <person name="Andreopoulos W."/>
            <person name="He G."/>
            <person name="Labutti K."/>
            <person name="Lipzen A."/>
            <person name="Ng V."/>
            <person name="Riley R."/>
            <person name="Sandor L."/>
            <person name="Barry K."/>
            <person name="Martinez A.T."/>
            <person name="Xiao Y."/>
            <person name="Gibbons J.G."/>
            <person name="Terashima K."/>
            <person name="Grigoriev I.V."/>
            <person name="Hibbett D.S."/>
        </authorList>
    </citation>
    <scope>NUCLEOTIDE SEQUENCE</scope>
    <source>
        <strain evidence="1">TMI1499</strain>
    </source>
</reference>
<protein>
    <submittedName>
        <fullName evidence="1">Uncharacterized protein</fullName>
    </submittedName>
</protein>
<organism evidence="1 2">
    <name type="scientific">Lentinula aff. lateritia</name>
    <dbReference type="NCBI Taxonomy" id="2804960"/>
    <lineage>
        <taxon>Eukaryota</taxon>
        <taxon>Fungi</taxon>
        <taxon>Dikarya</taxon>
        <taxon>Basidiomycota</taxon>
        <taxon>Agaricomycotina</taxon>
        <taxon>Agaricomycetes</taxon>
        <taxon>Agaricomycetidae</taxon>
        <taxon>Agaricales</taxon>
        <taxon>Marasmiineae</taxon>
        <taxon>Omphalotaceae</taxon>
        <taxon>Lentinula</taxon>
    </lineage>
</organism>
<proteinExistence type="predicted"/>
<keyword evidence="2" id="KW-1185">Reference proteome</keyword>
<name>A0ACC1TNC6_9AGAR</name>